<keyword evidence="2" id="KW-1185">Reference proteome</keyword>
<name>A0A016UEQ0_9BILA</name>
<gene>
    <name evidence="1" type="primary">Acey_s0045.g1242</name>
    <name evidence="1" type="ORF">Y032_0045g1242</name>
</gene>
<dbReference type="EMBL" id="JARK01001381">
    <property type="protein sequence ID" value="EYC13058.1"/>
    <property type="molecule type" value="Genomic_DNA"/>
</dbReference>
<evidence type="ECO:0000313" key="2">
    <source>
        <dbReference type="Proteomes" id="UP000024635"/>
    </source>
</evidence>
<evidence type="ECO:0000313" key="1">
    <source>
        <dbReference type="EMBL" id="EYC13058.1"/>
    </source>
</evidence>
<sequence length="94" mass="11344">MQIPRSRHACLCERVSCNSFQSILLFQKWSKSRETQAYPCRNQVSTKYIELRKSWVFRGFCTELASDFADAWVLHGYAWVLHGFDYYWYRTIFN</sequence>
<comment type="caution">
    <text evidence="1">The sequence shown here is derived from an EMBL/GenBank/DDBJ whole genome shotgun (WGS) entry which is preliminary data.</text>
</comment>
<reference evidence="2" key="1">
    <citation type="journal article" date="2015" name="Nat. Genet.">
        <title>The genome and transcriptome of the zoonotic hookworm Ancylostoma ceylanicum identify infection-specific gene families.</title>
        <authorList>
            <person name="Schwarz E.M."/>
            <person name="Hu Y."/>
            <person name="Antoshechkin I."/>
            <person name="Miller M.M."/>
            <person name="Sternberg P.W."/>
            <person name="Aroian R.V."/>
        </authorList>
    </citation>
    <scope>NUCLEOTIDE SEQUENCE</scope>
    <source>
        <strain evidence="2">HY135</strain>
    </source>
</reference>
<dbReference type="Proteomes" id="UP000024635">
    <property type="component" value="Unassembled WGS sequence"/>
</dbReference>
<dbReference type="AlphaFoldDB" id="A0A016UEQ0"/>
<organism evidence="1 2">
    <name type="scientific">Ancylostoma ceylanicum</name>
    <dbReference type="NCBI Taxonomy" id="53326"/>
    <lineage>
        <taxon>Eukaryota</taxon>
        <taxon>Metazoa</taxon>
        <taxon>Ecdysozoa</taxon>
        <taxon>Nematoda</taxon>
        <taxon>Chromadorea</taxon>
        <taxon>Rhabditida</taxon>
        <taxon>Rhabditina</taxon>
        <taxon>Rhabditomorpha</taxon>
        <taxon>Strongyloidea</taxon>
        <taxon>Ancylostomatidae</taxon>
        <taxon>Ancylostomatinae</taxon>
        <taxon>Ancylostoma</taxon>
    </lineage>
</organism>
<proteinExistence type="predicted"/>
<protein>
    <submittedName>
        <fullName evidence="1">Uncharacterized protein</fullName>
    </submittedName>
</protein>
<accession>A0A016UEQ0</accession>